<evidence type="ECO:0000256" key="6">
    <source>
        <dbReference type="ARBA" id="ARBA00023180"/>
    </source>
</evidence>
<sequence length="345" mass="37054">MKKLACILALSSAFVSFNAHAWGNDGHRAVGAIADQLIKGSNAGKQVQALLLPGESLAAVASWADCVKGTYCGPQTEEMVAYTSANPKHAEYHYTDVPFQLSHYEDRGVGTTDHDIVQTLKQCIAVLQGKGDAVANPHHFTPRQALLILTHLSGDIAQPLHVGEGYVGKNGGFVLPTQKQLDDKEAFATTGGNNLQLDDARLVASSAQLIPADDKPAKPQATRAFHSYWDTTVVNYAFRRIGARTPEQFAQMVIADSPVVAPNSGDPVTWPYQWADQTLVVAKLAYTDVVPGPMGQQTSKTTGEVYNVWPLTVPDNYPLPSSGAAKTQLIQGGYHLAAVLKAIWP</sequence>
<keyword evidence="7" id="KW-0732">Signal</keyword>
<keyword evidence="1" id="KW-0540">Nuclease</keyword>
<gene>
    <name evidence="8" type="ORF">GM676_06745</name>
</gene>
<dbReference type="GO" id="GO:0016788">
    <property type="term" value="F:hydrolase activity, acting on ester bonds"/>
    <property type="evidence" value="ECO:0007669"/>
    <property type="project" value="InterPro"/>
</dbReference>
<dbReference type="GO" id="GO:0004519">
    <property type="term" value="F:endonuclease activity"/>
    <property type="evidence" value="ECO:0007669"/>
    <property type="project" value="UniProtKB-KW"/>
</dbReference>
<dbReference type="SUPFAM" id="SSF48537">
    <property type="entry name" value="Phospholipase C/P1 nuclease"/>
    <property type="match status" value="2"/>
</dbReference>
<keyword evidence="5" id="KW-1015">Disulfide bond</keyword>
<dbReference type="GO" id="GO:0006308">
    <property type="term" value="P:DNA catabolic process"/>
    <property type="evidence" value="ECO:0007669"/>
    <property type="project" value="InterPro"/>
</dbReference>
<dbReference type="OrthoDB" id="267579at2"/>
<evidence type="ECO:0000313" key="8">
    <source>
        <dbReference type="EMBL" id="MTV37278.1"/>
    </source>
</evidence>
<evidence type="ECO:0000256" key="2">
    <source>
        <dbReference type="ARBA" id="ARBA00022723"/>
    </source>
</evidence>
<dbReference type="PANTHER" id="PTHR33146">
    <property type="entry name" value="ENDONUCLEASE 4"/>
    <property type="match status" value="1"/>
</dbReference>
<dbReference type="Proteomes" id="UP000475582">
    <property type="component" value="Unassembled WGS sequence"/>
</dbReference>
<dbReference type="GO" id="GO:0046872">
    <property type="term" value="F:metal ion binding"/>
    <property type="evidence" value="ECO:0007669"/>
    <property type="project" value="UniProtKB-KW"/>
</dbReference>
<accession>A0A6L6PE06</accession>
<protein>
    <submittedName>
        <fullName evidence="8">Phospholipase</fullName>
    </submittedName>
</protein>
<dbReference type="RefSeq" id="WP_155462661.1">
    <property type="nucleotide sequence ID" value="NZ_WNKY01000004.1"/>
</dbReference>
<evidence type="ECO:0000256" key="1">
    <source>
        <dbReference type="ARBA" id="ARBA00022722"/>
    </source>
</evidence>
<organism evidence="8 9">
    <name type="scientific">Duganella radicis</name>
    <dbReference type="NCBI Taxonomy" id="551988"/>
    <lineage>
        <taxon>Bacteria</taxon>
        <taxon>Pseudomonadati</taxon>
        <taxon>Pseudomonadota</taxon>
        <taxon>Betaproteobacteria</taxon>
        <taxon>Burkholderiales</taxon>
        <taxon>Oxalobacteraceae</taxon>
        <taxon>Telluria group</taxon>
        <taxon>Duganella</taxon>
    </lineage>
</organism>
<keyword evidence="3" id="KW-0255">Endonuclease</keyword>
<keyword evidence="4" id="KW-0378">Hydrolase</keyword>
<evidence type="ECO:0000256" key="4">
    <source>
        <dbReference type="ARBA" id="ARBA00022801"/>
    </source>
</evidence>
<evidence type="ECO:0000256" key="7">
    <source>
        <dbReference type="SAM" id="SignalP"/>
    </source>
</evidence>
<dbReference type="Gene3D" id="1.10.575.10">
    <property type="entry name" value="P1 Nuclease"/>
    <property type="match status" value="1"/>
</dbReference>
<name>A0A6L6PE06_9BURK</name>
<keyword evidence="2" id="KW-0479">Metal-binding</keyword>
<dbReference type="InterPro" id="IPR003154">
    <property type="entry name" value="S1/P1nuclease"/>
</dbReference>
<dbReference type="AlphaFoldDB" id="A0A6L6PE06"/>
<evidence type="ECO:0000256" key="5">
    <source>
        <dbReference type="ARBA" id="ARBA00023157"/>
    </source>
</evidence>
<proteinExistence type="predicted"/>
<evidence type="ECO:0000313" key="9">
    <source>
        <dbReference type="Proteomes" id="UP000475582"/>
    </source>
</evidence>
<comment type="caution">
    <text evidence="8">The sequence shown here is derived from an EMBL/GenBank/DDBJ whole genome shotgun (WGS) entry which is preliminary data.</text>
</comment>
<evidence type="ECO:0000256" key="3">
    <source>
        <dbReference type="ARBA" id="ARBA00022759"/>
    </source>
</evidence>
<keyword evidence="9" id="KW-1185">Reference proteome</keyword>
<dbReference type="GO" id="GO:0003676">
    <property type="term" value="F:nucleic acid binding"/>
    <property type="evidence" value="ECO:0007669"/>
    <property type="project" value="InterPro"/>
</dbReference>
<feature type="signal peptide" evidence="7">
    <location>
        <begin position="1"/>
        <end position="21"/>
    </location>
</feature>
<dbReference type="PANTHER" id="PTHR33146:SF14">
    <property type="entry name" value="ENDONUCLEASE 1"/>
    <property type="match status" value="1"/>
</dbReference>
<keyword evidence="6" id="KW-0325">Glycoprotein</keyword>
<reference evidence="8 9" key="1">
    <citation type="submission" date="2019-11" db="EMBL/GenBank/DDBJ databases">
        <title>Type strains purchased from KCTC, JCM and DSMZ.</title>
        <authorList>
            <person name="Lu H."/>
        </authorList>
    </citation>
    <scope>NUCLEOTIDE SEQUENCE [LARGE SCALE GENOMIC DNA]</scope>
    <source>
        <strain evidence="8 9">KCTC 22382</strain>
    </source>
</reference>
<dbReference type="InterPro" id="IPR008947">
    <property type="entry name" value="PLipase_C/P1_nuclease_dom_sf"/>
</dbReference>
<dbReference type="Pfam" id="PF02265">
    <property type="entry name" value="S1-P1_nuclease"/>
    <property type="match status" value="1"/>
</dbReference>
<feature type="chain" id="PRO_5026774814" evidence="7">
    <location>
        <begin position="22"/>
        <end position="345"/>
    </location>
</feature>
<dbReference type="EMBL" id="WNKY01000004">
    <property type="protein sequence ID" value="MTV37278.1"/>
    <property type="molecule type" value="Genomic_DNA"/>
</dbReference>
<dbReference type="CDD" id="cd11010">
    <property type="entry name" value="S1-P1_nuclease"/>
    <property type="match status" value="1"/>
</dbReference>